<name>A0A8K0SX75_9HYPO</name>
<dbReference type="EMBL" id="JAGPNK010000003">
    <property type="protein sequence ID" value="KAH7325032.1"/>
    <property type="molecule type" value="Genomic_DNA"/>
</dbReference>
<feature type="compositionally biased region" description="Polar residues" evidence="10">
    <location>
        <begin position="318"/>
        <end position="331"/>
    </location>
</feature>
<protein>
    <recommendedName>
        <fullName evidence="8">pH-response transcription factor pacC/RIM101</fullName>
    </recommendedName>
</protein>
<evidence type="ECO:0000256" key="3">
    <source>
        <dbReference type="ARBA" id="ARBA00022737"/>
    </source>
</evidence>
<dbReference type="PROSITE" id="PS50157">
    <property type="entry name" value="ZINC_FINGER_C2H2_2"/>
    <property type="match status" value="2"/>
</dbReference>
<feature type="compositionally biased region" description="Low complexity" evidence="10">
    <location>
        <begin position="678"/>
        <end position="691"/>
    </location>
</feature>
<organism evidence="12 13">
    <name type="scientific">Stachybotrys elegans</name>
    <dbReference type="NCBI Taxonomy" id="80388"/>
    <lineage>
        <taxon>Eukaryota</taxon>
        <taxon>Fungi</taxon>
        <taxon>Dikarya</taxon>
        <taxon>Ascomycota</taxon>
        <taxon>Pezizomycotina</taxon>
        <taxon>Sordariomycetes</taxon>
        <taxon>Hypocreomycetidae</taxon>
        <taxon>Hypocreales</taxon>
        <taxon>Stachybotryaceae</taxon>
        <taxon>Stachybotrys</taxon>
    </lineage>
</organism>
<dbReference type="GO" id="GO:0000981">
    <property type="term" value="F:DNA-binding transcription factor activity, RNA polymerase II-specific"/>
    <property type="evidence" value="ECO:0007669"/>
    <property type="project" value="InterPro"/>
</dbReference>
<feature type="compositionally biased region" description="Basic residues" evidence="10">
    <location>
        <begin position="98"/>
        <end position="108"/>
    </location>
</feature>
<keyword evidence="3" id="KW-0677">Repeat</keyword>
<feature type="compositionally biased region" description="Basic and acidic residues" evidence="10">
    <location>
        <begin position="402"/>
        <end position="413"/>
    </location>
</feature>
<dbReference type="GO" id="GO:0008270">
    <property type="term" value="F:zinc ion binding"/>
    <property type="evidence" value="ECO:0007669"/>
    <property type="project" value="UniProtKB-KW"/>
</dbReference>
<keyword evidence="4 9" id="KW-0863">Zinc-finger</keyword>
<feature type="compositionally biased region" description="Low complexity" evidence="10">
    <location>
        <begin position="57"/>
        <end position="68"/>
    </location>
</feature>
<evidence type="ECO:0000256" key="1">
    <source>
        <dbReference type="ARBA" id="ARBA00004123"/>
    </source>
</evidence>
<dbReference type="FunFam" id="3.30.160.60:FF:000504">
    <property type="entry name" value="C2H2 transcription factor swi5"/>
    <property type="match status" value="1"/>
</dbReference>
<comment type="caution">
    <text evidence="12">The sequence shown here is derived from an EMBL/GenBank/DDBJ whole genome shotgun (WGS) entry which is preliminary data.</text>
</comment>
<dbReference type="SUPFAM" id="SSF57667">
    <property type="entry name" value="beta-beta-alpha zinc fingers"/>
    <property type="match status" value="2"/>
</dbReference>
<dbReference type="GO" id="GO:0000785">
    <property type="term" value="C:chromatin"/>
    <property type="evidence" value="ECO:0007669"/>
    <property type="project" value="TreeGrafter"/>
</dbReference>
<evidence type="ECO:0000259" key="11">
    <source>
        <dbReference type="PROSITE" id="PS50157"/>
    </source>
</evidence>
<comment type="subcellular location">
    <subcellularLocation>
        <location evidence="1">Nucleus</location>
    </subcellularLocation>
</comment>
<dbReference type="InterPro" id="IPR051059">
    <property type="entry name" value="VerF-like"/>
</dbReference>
<proteinExistence type="inferred from homology"/>
<feature type="compositionally biased region" description="Basic and acidic residues" evidence="10">
    <location>
        <begin position="558"/>
        <end position="570"/>
    </location>
</feature>
<feature type="region of interest" description="Disordered" evidence="10">
    <location>
        <begin position="386"/>
        <end position="414"/>
    </location>
</feature>
<feature type="region of interest" description="Disordered" evidence="10">
    <location>
        <begin position="272"/>
        <end position="331"/>
    </location>
</feature>
<evidence type="ECO:0000256" key="7">
    <source>
        <dbReference type="ARBA" id="ARBA00038089"/>
    </source>
</evidence>
<dbReference type="PROSITE" id="PS00028">
    <property type="entry name" value="ZINC_FINGER_C2H2_1"/>
    <property type="match status" value="2"/>
</dbReference>
<evidence type="ECO:0000256" key="9">
    <source>
        <dbReference type="PROSITE-ProRule" id="PRU00042"/>
    </source>
</evidence>
<dbReference type="GO" id="GO:0000978">
    <property type="term" value="F:RNA polymerase II cis-regulatory region sequence-specific DNA binding"/>
    <property type="evidence" value="ECO:0007669"/>
    <property type="project" value="InterPro"/>
</dbReference>
<feature type="compositionally biased region" description="Polar residues" evidence="10">
    <location>
        <begin position="1"/>
        <end position="10"/>
    </location>
</feature>
<evidence type="ECO:0000313" key="12">
    <source>
        <dbReference type="EMBL" id="KAH7325032.1"/>
    </source>
</evidence>
<feature type="compositionally biased region" description="Polar residues" evidence="10">
    <location>
        <begin position="390"/>
        <end position="401"/>
    </location>
</feature>
<feature type="region of interest" description="Disordered" evidence="10">
    <location>
        <begin position="190"/>
        <end position="212"/>
    </location>
</feature>
<evidence type="ECO:0000313" key="13">
    <source>
        <dbReference type="Proteomes" id="UP000813444"/>
    </source>
</evidence>
<keyword evidence="13" id="KW-1185">Reference proteome</keyword>
<feature type="region of interest" description="Disordered" evidence="10">
    <location>
        <begin position="1"/>
        <end position="135"/>
    </location>
</feature>
<evidence type="ECO:0000256" key="10">
    <source>
        <dbReference type="SAM" id="MobiDB-lite"/>
    </source>
</evidence>
<feature type="domain" description="C2H2-type" evidence="11">
    <location>
        <begin position="457"/>
        <end position="486"/>
    </location>
</feature>
<evidence type="ECO:0000256" key="2">
    <source>
        <dbReference type="ARBA" id="ARBA00022723"/>
    </source>
</evidence>
<evidence type="ECO:0000256" key="8">
    <source>
        <dbReference type="ARBA" id="ARBA00039490"/>
    </source>
</evidence>
<feature type="compositionally biased region" description="Low complexity" evidence="10">
    <location>
        <begin position="578"/>
        <end position="592"/>
    </location>
</feature>
<reference evidence="12" key="1">
    <citation type="journal article" date="2021" name="Nat. Commun.">
        <title>Genetic determinants of endophytism in the Arabidopsis root mycobiome.</title>
        <authorList>
            <person name="Mesny F."/>
            <person name="Miyauchi S."/>
            <person name="Thiergart T."/>
            <person name="Pickel B."/>
            <person name="Atanasova L."/>
            <person name="Karlsson M."/>
            <person name="Huettel B."/>
            <person name="Barry K.W."/>
            <person name="Haridas S."/>
            <person name="Chen C."/>
            <person name="Bauer D."/>
            <person name="Andreopoulos W."/>
            <person name="Pangilinan J."/>
            <person name="LaButti K."/>
            <person name="Riley R."/>
            <person name="Lipzen A."/>
            <person name="Clum A."/>
            <person name="Drula E."/>
            <person name="Henrissat B."/>
            <person name="Kohler A."/>
            <person name="Grigoriev I.V."/>
            <person name="Martin F.M."/>
            <person name="Hacquard S."/>
        </authorList>
    </citation>
    <scope>NUCLEOTIDE SEQUENCE</scope>
    <source>
        <strain evidence="12">MPI-CAGE-CH-0235</strain>
    </source>
</reference>
<keyword evidence="6" id="KW-0539">Nucleus</keyword>
<dbReference type="InterPro" id="IPR013087">
    <property type="entry name" value="Znf_C2H2_type"/>
</dbReference>
<dbReference type="Proteomes" id="UP000813444">
    <property type="component" value="Unassembled WGS sequence"/>
</dbReference>
<dbReference type="PANTHER" id="PTHR40626:SF11">
    <property type="entry name" value="ZINC FINGER PROTEIN YPR022C"/>
    <property type="match status" value="1"/>
</dbReference>
<evidence type="ECO:0000256" key="5">
    <source>
        <dbReference type="ARBA" id="ARBA00022833"/>
    </source>
</evidence>
<feature type="compositionally biased region" description="Polar residues" evidence="10">
    <location>
        <begin position="70"/>
        <end position="97"/>
    </location>
</feature>
<dbReference type="InterPro" id="IPR036236">
    <property type="entry name" value="Znf_C2H2_sf"/>
</dbReference>
<feature type="compositionally biased region" description="Polar residues" evidence="10">
    <location>
        <begin position="287"/>
        <end position="297"/>
    </location>
</feature>
<dbReference type="Pfam" id="PF00096">
    <property type="entry name" value="zf-C2H2"/>
    <property type="match status" value="2"/>
</dbReference>
<feature type="compositionally biased region" description="Polar residues" evidence="10">
    <location>
        <begin position="190"/>
        <end position="203"/>
    </location>
</feature>
<accession>A0A8K0SX75</accession>
<dbReference type="OrthoDB" id="3437960at2759"/>
<evidence type="ECO:0000256" key="6">
    <source>
        <dbReference type="ARBA" id="ARBA00023242"/>
    </source>
</evidence>
<dbReference type="PANTHER" id="PTHR40626">
    <property type="entry name" value="MIP31509P"/>
    <property type="match status" value="1"/>
</dbReference>
<keyword evidence="2" id="KW-0479">Metal-binding</keyword>
<comment type="similarity">
    <text evidence="7">Belongs to the pacC/RIM101 family.</text>
</comment>
<dbReference type="GO" id="GO:0005634">
    <property type="term" value="C:nucleus"/>
    <property type="evidence" value="ECO:0007669"/>
    <property type="project" value="UniProtKB-SubCell"/>
</dbReference>
<keyword evidence="5" id="KW-0862">Zinc</keyword>
<feature type="domain" description="C2H2-type" evidence="11">
    <location>
        <begin position="487"/>
        <end position="514"/>
    </location>
</feature>
<evidence type="ECO:0000256" key="4">
    <source>
        <dbReference type="ARBA" id="ARBA00022771"/>
    </source>
</evidence>
<gene>
    <name evidence="12" type="ORF">B0I35DRAFT_174193</name>
</gene>
<feature type="region of interest" description="Disordered" evidence="10">
    <location>
        <begin position="657"/>
        <end position="695"/>
    </location>
</feature>
<dbReference type="AlphaFoldDB" id="A0A8K0SX75"/>
<dbReference type="Gene3D" id="3.30.160.60">
    <property type="entry name" value="Classic Zinc Finger"/>
    <property type="match status" value="3"/>
</dbReference>
<dbReference type="FunFam" id="3.30.160.60:FF:000340">
    <property type="entry name" value="zinc finger protein 473 isoform X1"/>
    <property type="match status" value="1"/>
</dbReference>
<dbReference type="SMART" id="SM00355">
    <property type="entry name" value="ZnF_C2H2"/>
    <property type="match status" value="2"/>
</dbReference>
<sequence length="774" mass="86332">MLSNPSSSLHARQRQHRRQNSTPSGFEGVKMPSLPTSQQQRQAIGHRRGLSLDTRRQQQQQRQLAARQDYTVSMSTNNTGLANTSQHHVMREAQQQRIKARPGTHHHSYPPLAPADGDGYLISPHGTPHSQRFDPSCFDPNSVPFDAYGQFNMMMQKNQGTYPGDAAASKDFELFNNDSALSTPTFMNFQESPSAQGWTSEGDTTSTRRSSRRISNGIMDRVNKFENLGLDDLQRPITPPNHSATGYFPPTPMETPHDRLAQQTLRPNRFSAGYDESMEETLKPNRSRPNQRTQTIFQDMRRQAEQRPVAPALPRSDSLPSNKSFGTPQVQTSDYVNMGAFDDEFVKLEQAYDVQQAESDMFRSASDLSQSSTPITPHMAQFMGGMPHNLDTQLQNEQPQSDSRRTSPHRRTESLASIASAASIASINIEETKTETGVTVEEIAQYIRGPDPADGKWVCMFDDCGKKFGRKENIKSHVQTHLNDRQYQCPTCKKCFVRQHDLKRHAKIHTGIKPYPCECGNSFARHDALTRHRQRGMCIGAFDGVVRKVVKRGRPRKNRPDLDTRMDKSARTRRKNLSISSMSSQSGYSDSSEANSPEHDYHMLDDMIDMEMASQPQHMSSVSSAPMPVMGPPTTDKIIAPSPVDSIHSYVSPEAIMERDPSHPVSPAKSAASQYNTPPELSQSSSPQPTQFLDVEPSSAGLEDISGLATSASMDGTLPIGISDQDDEMLLQFTSSGGMSHLDRDPSMLMMSKFDEEFDNVGMFNNDDMFFGSA</sequence>
<feature type="region of interest" description="Disordered" evidence="10">
    <location>
        <begin position="550"/>
        <end position="599"/>
    </location>
</feature>